<protein>
    <submittedName>
        <fullName evidence="1">Uncharacterized protein</fullName>
    </submittedName>
</protein>
<name>A0A3G9GEN5_9NEIS</name>
<dbReference type="Proteomes" id="UP000198290">
    <property type="component" value="Chromosome"/>
</dbReference>
<proteinExistence type="predicted"/>
<reference evidence="1 2" key="2">
    <citation type="journal article" date="2017" name="Genome Announc.">
        <title>Draft genome sequence of Aquitalea magnusonii strain H3, a plant growth-promoting bacterium of duckweed Lemna minor.</title>
        <authorList>
            <person name="Ishizawa H."/>
            <person name="Kuroda M."/>
            <person name="Ike M."/>
        </authorList>
    </citation>
    <scope>NUCLEOTIDE SEQUENCE [LARGE SCALE GENOMIC DNA]</scope>
    <source>
        <strain evidence="1 2">H3</strain>
    </source>
</reference>
<evidence type="ECO:0000313" key="1">
    <source>
        <dbReference type="EMBL" id="BBF86330.1"/>
    </source>
</evidence>
<accession>A0A3G9GEN5</accession>
<keyword evidence="2" id="KW-1185">Reference proteome</keyword>
<evidence type="ECO:0000313" key="2">
    <source>
        <dbReference type="Proteomes" id="UP000198290"/>
    </source>
</evidence>
<dbReference type="KEGG" id="amah:DLM_2729"/>
<organism evidence="1 2">
    <name type="scientific">Aquitalea magnusonii</name>
    <dbReference type="NCBI Taxonomy" id="332411"/>
    <lineage>
        <taxon>Bacteria</taxon>
        <taxon>Pseudomonadati</taxon>
        <taxon>Pseudomonadota</taxon>
        <taxon>Betaproteobacteria</taxon>
        <taxon>Neisseriales</taxon>
        <taxon>Chromobacteriaceae</taxon>
        <taxon>Aquitalea</taxon>
    </lineage>
</organism>
<sequence>MAPAVANAAANALVEMDGRVMAPLLPPPSTLMVQVAVEMLPVKEIEPS</sequence>
<dbReference type="AlphaFoldDB" id="A0A3G9GEN5"/>
<reference evidence="2" key="3">
    <citation type="journal article" date="2017" name="Plant Physiol. Biochem.">
        <title>Differential oxidative and antioxidative response of duckweed Lemna minor toward plant growth promoting/inhibiting bacteria.</title>
        <authorList>
            <person name="Ishizawa H."/>
            <person name="Kuroda M."/>
            <person name="Morikawa M."/>
            <person name="Ike M."/>
        </authorList>
    </citation>
    <scope>NUCLEOTIDE SEQUENCE [LARGE SCALE GENOMIC DNA]</scope>
    <source>
        <strain evidence="2">H3</strain>
    </source>
</reference>
<dbReference type="EMBL" id="AP018823">
    <property type="protein sequence ID" value="BBF86330.1"/>
    <property type="molecule type" value="Genomic_DNA"/>
</dbReference>
<gene>
    <name evidence="1" type="ORF">DLM_2729</name>
</gene>
<reference evidence="2" key="1">
    <citation type="journal article" date="2017" name="Biotechnol. Biofuels">
        <title>Evaluation of environmental bacterial communities as a factor affecting the growth of duckweed Lemna minor.</title>
        <authorList>
            <person name="Ishizawa H."/>
            <person name="Kuroda M."/>
            <person name="Morikawa M."/>
            <person name="Ike M."/>
        </authorList>
    </citation>
    <scope>NUCLEOTIDE SEQUENCE [LARGE SCALE GENOMIC DNA]</scope>
    <source>
        <strain evidence="2">H3</strain>
    </source>
</reference>